<dbReference type="SUPFAM" id="SSF51556">
    <property type="entry name" value="Metallo-dependent hydrolases"/>
    <property type="match status" value="1"/>
</dbReference>
<proteinExistence type="predicted"/>
<dbReference type="InterPro" id="IPR032466">
    <property type="entry name" value="Metal_Hydrolase"/>
</dbReference>
<sequence length="269" mass="29960">MSSEISTTSSGSGITCIRAGWVIQVDEENSVIPDGCVVWDNESHRILNVCPFSELPADVEVTEHLPKHAIMPGMVNCHTHTPMAPLRTAYHFAAEGRVIFSEFALFRVTLMTRTCKTGSRSMSGLLKRSRLKFVSPEFIKLGSQLCIYEMLLSGSTTFVDMYMFPRAVAEVANDAHIRCFNGEAVMDIGDGTIDKMIEAAAEYVNNKGEVATPEMVACEKRLDLEGPSERDDEAIQSRELDQFPPAVPWQRLLMILERLTAFELPILLQ</sequence>
<evidence type="ECO:0000256" key="1">
    <source>
        <dbReference type="ARBA" id="ARBA00022801"/>
    </source>
</evidence>
<dbReference type="Proteomes" id="UP000570595">
    <property type="component" value="Unassembled WGS sequence"/>
</dbReference>
<dbReference type="AlphaFoldDB" id="A0A7J6MAE0"/>
<evidence type="ECO:0000259" key="2">
    <source>
        <dbReference type="Pfam" id="PF01979"/>
    </source>
</evidence>
<dbReference type="GO" id="GO:0016810">
    <property type="term" value="F:hydrolase activity, acting on carbon-nitrogen (but not peptide) bonds"/>
    <property type="evidence" value="ECO:0007669"/>
    <property type="project" value="InterPro"/>
</dbReference>
<dbReference type="Gene3D" id="2.30.40.10">
    <property type="entry name" value="Urease, subunit C, domain 1"/>
    <property type="match status" value="1"/>
</dbReference>
<dbReference type="Gene3D" id="3.20.20.140">
    <property type="entry name" value="Metal-dependent hydrolases"/>
    <property type="match status" value="1"/>
</dbReference>
<feature type="domain" description="Amidohydrolase-related" evidence="2">
    <location>
        <begin position="70"/>
        <end position="192"/>
    </location>
</feature>
<evidence type="ECO:0000313" key="4">
    <source>
        <dbReference type="Proteomes" id="UP000570595"/>
    </source>
</evidence>
<dbReference type="Pfam" id="PF01979">
    <property type="entry name" value="Amidohydro_1"/>
    <property type="match status" value="1"/>
</dbReference>
<protein>
    <recommendedName>
        <fullName evidence="2">Amidohydrolase-related domain-containing protein</fullName>
    </recommendedName>
</protein>
<dbReference type="EMBL" id="JABAHT010000035">
    <property type="protein sequence ID" value="KAF4668572.1"/>
    <property type="molecule type" value="Genomic_DNA"/>
</dbReference>
<comment type="caution">
    <text evidence="3">The sequence shown here is derived from an EMBL/GenBank/DDBJ whole genome shotgun (WGS) entry which is preliminary data.</text>
</comment>
<dbReference type="OrthoDB" id="194468at2759"/>
<name>A0A7J6MAE0_PEROL</name>
<dbReference type="InterPro" id="IPR006680">
    <property type="entry name" value="Amidohydro-rel"/>
</dbReference>
<reference evidence="3 4" key="1">
    <citation type="submission" date="2020-04" db="EMBL/GenBank/DDBJ databases">
        <title>Perkinsus olseni comparative genomics.</title>
        <authorList>
            <person name="Bogema D.R."/>
        </authorList>
    </citation>
    <scope>NUCLEOTIDE SEQUENCE [LARGE SCALE GENOMIC DNA]</scope>
    <source>
        <strain evidence="3">ATCC PRA-179</strain>
    </source>
</reference>
<dbReference type="PANTHER" id="PTHR43794">
    <property type="entry name" value="AMINOHYDROLASE SSNA-RELATED"/>
    <property type="match status" value="1"/>
</dbReference>
<dbReference type="SUPFAM" id="SSF51338">
    <property type="entry name" value="Composite domain of metallo-dependent hydrolases"/>
    <property type="match status" value="1"/>
</dbReference>
<gene>
    <name evidence="3" type="ORF">FOZ61_006212</name>
</gene>
<keyword evidence="1" id="KW-0378">Hydrolase</keyword>
<dbReference type="InterPro" id="IPR011059">
    <property type="entry name" value="Metal-dep_hydrolase_composite"/>
</dbReference>
<accession>A0A7J6MAE0</accession>
<organism evidence="3 4">
    <name type="scientific">Perkinsus olseni</name>
    <name type="common">Perkinsus atlanticus</name>
    <dbReference type="NCBI Taxonomy" id="32597"/>
    <lineage>
        <taxon>Eukaryota</taxon>
        <taxon>Sar</taxon>
        <taxon>Alveolata</taxon>
        <taxon>Perkinsozoa</taxon>
        <taxon>Perkinsea</taxon>
        <taxon>Perkinsida</taxon>
        <taxon>Perkinsidae</taxon>
        <taxon>Perkinsus</taxon>
    </lineage>
</organism>
<dbReference type="PANTHER" id="PTHR43794:SF11">
    <property type="entry name" value="AMIDOHYDROLASE-RELATED DOMAIN-CONTAINING PROTEIN"/>
    <property type="match status" value="1"/>
</dbReference>
<evidence type="ECO:0000313" key="3">
    <source>
        <dbReference type="EMBL" id="KAF4668572.1"/>
    </source>
</evidence>
<dbReference type="InterPro" id="IPR050287">
    <property type="entry name" value="MTA/SAH_deaminase"/>
</dbReference>